<gene>
    <name evidence="10" type="ORF">EDD79_100570</name>
</gene>
<evidence type="ECO:0000256" key="5">
    <source>
        <dbReference type="ARBA" id="ARBA00022692"/>
    </source>
</evidence>
<dbReference type="Gene3D" id="1.10.1760.20">
    <property type="match status" value="1"/>
</dbReference>
<reference evidence="10 11" key="1">
    <citation type="submission" date="2019-03" db="EMBL/GenBank/DDBJ databases">
        <title>Genomic Encyclopedia of Type Strains, Phase IV (KMG-IV): sequencing the most valuable type-strain genomes for metagenomic binning, comparative biology and taxonomic classification.</title>
        <authorList>
            <person name="Goeker M."/>
        </authorList>
    </citation>
    <scope>NUCLEOTIDE SEQUENCE [LARGE SCALE GENOMIC DNA]</scope>
    <source>
        <strain evidence="10 11">DSM 100013</strain>
    </source>
</reference>
<evidence type="ECO:0000256" key="9">
    <source>
        <dbReference type="SAM" id="Phobius"/>
    </source>
</evidence>
<comment type="caution">
    <text evidence="10">The sequence shown here is derived from an EMBL/GenBank/DDBJ whole genome shotgun (WGS) entry which is preliminary data.</text>
</comment>
<accession>A0A4R2UC08</accession>
<evidence type="ECO:0000256" key="3">
    <source>
        <dbReference type="ARBA" id="ARBA00022448"/>
    </source>
</evidence>
<keyword evidence="5 9" id="KW-0812">Transmembrane</keyword>
<feature type="transmembrane region" description="Helical" evidence="9">
    <location>
        <begin position="112"/>
        <end position="131"/>
    </location>
</feature>
<dbReference type="InterPro" id="IPR003784">
    <property type="entry name" value="BioY"/>
</dbReference>
<evidence type="ECO:0000256" key="2">
    <source>
        <dbReference type="ARBA" id="ARBA00010692"/>
    </source>
</evidence>
<keyword evidence="3 8" id="KW-0813">Transport</keyword>
<dbReference type="GO" id="GO:0005886">
    <property type="term" value="C:plasma membrane"/>
    <property type="evidence" value="ECO:0007669"/>
    <property type="project" value="UniProtKB-SubCell"/>
</dbReference>
<dbReference type="PANTHER" id="PTHR34295">
    <property type="entry name" value="BIOTIN TRANSPORTER BIOY"/>
    <property type="match status" value="1"/>
</dbReference>
<keyword evidence="11" id="KW-1185">Reference proteome</keyword>
<keyword evidence="7 8" id="KW-0472">Membrane</keyword>
<comment type="similarity">
    <text evidence="2 8">Belongs to the BioY family.</text>
</comment>
<evidence type="ECO:0000256" key="8">
    <source>
        <dbReference type="PIRNR" id="PIRNR016661"/>
    </source>
</evidence>
<dbReference type="RefSeq" id="WP_132847720.1">
    <property type="nucleotide sequence ID" value="NZ_CP058648.1"/>
</dbReference>
<feature type="transmembrane region" description="Helical" evidence="9">
    <location>
        <begin position="81"/>
        <end position="105"/>
    </location>
</feature>
<keyword evidence="6 9" id="KW-1133">Transmembrane helix</keyword>
<evidence type="ECO:0000256" key="4">
    <source>
        <dbReference type="ARBA" id="ARBA00022475"/>
    </source>
</evidence>
<evidence type="ECO:0000256" key="6">
    <source>
        <dbReference type="ARBA" id="ARBA00022989"/>
    </source>
</evidence>
<feature type="transmembrane region" description="Helical" evidence="9">
    <location>
        <begin position="44"/>
        <end position="69"/>
    </location>
</feature>
<organism evidence="10 11">
    <name type="scientific">Serpentinicella alkaliphila</name>
    <dbReference type="NCBI Taxonomy" id="1734049"/>
    <lineage>
        <taxon>Bacteria</taxon>
        <taxon>Bacillati</taxon>
        <taxon>Bacillota</taxon>
        <taxon>Clostridia</taxon>
        <taxon>Peptostreptococcales</taxon>
        <taxon>Natronincolaceae</taxon>
        <taxon>Serpentinicella</taxon>
    </lineage>
</organism>
<dbReference type="EMBL" id="SLYC01000005">
    <property type="protein sequence ID" value="TCQ05253.1"/>
    <property type="molecule type" value="Genomic_DNA"/>
</dbReference>
<comment type="subcellular location">
    <subcellularLocation>
        <location evidence="1 8">Cell membrane</location>
        <topology evidence="1 8">Multi-pass membrane protein</topology>
    </subcellularLocation>
</comment>
<evidence type="ECO:0000313" key="11">
    <source>
        <dbReference type="Proteomes" id="UP000295504"/>
    </source>
</evidence>
<dbReference type="Proteomes" id="UP000295504">
    <property type="component" value="Unassembled WGS sequence"/>
</dbReference>
<proteinExistence type="inferred from homology"/>
<evidence type="ECO:0000313" key="10">
    <source>
        <dbReference type="EMBL" id="TCQ05253.1"/>
    </source>
</evidence>
<name>A0A4R2UC08_9FIRM</name>
<feature type="transmembrane region" description="Helical" evidence="9">
    <location>
        <begin position="12"/>
        <end position="32"/>
    </location>
</feature>
<dbReference type="Pfam" id="PF02632">
    <property type="entry name" value="BioY"/>
    <property type="match status" value="1"/>
</dbReference>
<keyword evidence="4 8" id="KW-1003">Cell membrane</keyword>
<evidence type="ECO:0000256" key="7">
    <source>
        <dbReference type="ARBA" id="ARBA00023136"/>
    </source>
</evidence>
<sequence length="179" mass="18671">MTKNFKLKDMMYSSIFAALISVLGYVVIPLPFSPVPVTGQTLGIMLAGQLLAPFQAFLSVFIFILLGVAGVPVFSGGRSGIGVLAGPSGGYIVGFLVGAVVISLLCRKSNNIWKLGGSAIVGGIIVVYLLGVSRLNFLTGMGLEKAIVTGALPFIPGDILKVIAATLLAKRLKPHLKSR</sequence>
<evidence type="ECO:0000256" key="1">
    <source>
        <dbReference type="ARBA" id="ARBA00004651"/>
    </source>
</evidence>
<dbReference type="OrthoDB" id="9803495at2"/>
<dbReference type="AlphaFoldDB" id="A0A4R2UC08"/>
<dbReference type="PANTHER" id="PTHR34295:SF4">
    <property type="entry name" value="BIOTIN TRANSPORTER BIOY-RELATED"/>
    <property type="match status" value="1"/>
</dbReference>
<feature type="transmembrane region" description="Helical" evidence="9">
    <location>
        <begin position="151"/>
        <end position="169"/>
    </location>
</feature>
<dbReference type="GO" id="GO:0015225">
    <property type="term" value="F:biotin transmembrane transporter activity"/>
    <property type="evidence" value="ECO:0007669"/>
    <property type="project" value="UniProtKB-UniRule"/>
</dbReference>
<protein>
    <recommendedName>
        <fullName evidence="8">Biotin transporter</fullName>
    </recommendedName>
</protein>
<dbReference type="PIRSF" id="PIRSF016661">
    <property type="entry name" value="BioY"/>
    <property type="match status" value="1"/>
</dbReference>